<gene>
    <name evidence="1" type="ORF">ABNW52_05840</name>
</gene>
<reference evidence="1" key="1">
    <citation type="submission" date="2024-06" db="EMBL/GenBank/DDBJ databases">
        <title>Genome sequence of Vogesella sp. MAHUQ-64.</title>
        <authorList>
            <person name="Huq M.A."/>
        </authorList>
    </citation>
    <scope>NUCLEOTIDE SEQUENCE</scope>
    <source>
        <strain evidence="1">MAHUQ-64</strain>
    </source>
</reference>
<sequence>MKKKNVGKEAKLKIEIDLPEGHSGLRLVDLGGGKIVLVNENGDVVQGAEFSRSVFHDRESGKIKNRTVYTGVGDFASISGLEELASLEKFVVIDTNSKEIGLKKVSAAAFAVFSIEKCSGKYLISAVDGASFIYEFHDAVGNPEMLAISIFISEVCNKPEWVGSGVGIVNDSELGNHPAFNRREMPIYNNVYLPDRFNILYAGFDSGNEALNGIVKVLDKHSNEHLRGLVESGVDDLPNVGVLCDGTAVCFRCLRFDGLKIDNPEVGGIEVTDNTTCQIVISG</sequence>
<accession>A0ABV1M1M6</accession>
<dbReference type="Proteomes" id="UP001433638">
    <property type="component" value="Unassembled WGS sequence"/>
</dbReference>
<comment type="caution">
    <text evidence="1">The sequence shown here is derived from an EMBL/GenBank/DDBJ whole genome shotgun (WGS) entry which is preliminary data.</text>
</comment>
<proteinExistence type="predicted"/>
<protein>
    <submittedName>
        <fullName evidence="1">Uncharacterized protein</fullName>
    </submittedName>
</protein>
<organism evidence="1 2">
    <name type="scientific">Vogesella oryzagri</name>
    <dbReference type="NCBI Taxonomy" id="3160864"/>
    <lineage>
        <taxon>Bacteria</taxon>
        <taxon>Pseudomonadati</taxon>
        <taxon>Pseudomonadota</taxon>
        <taxon>Betaproteobacteria</taxon>
        <taxon>Neisseriales</taxon>
        <taxon>Chromobacteriaceae</taxon>
        <taxon>Vogesella</taxon>
    </lineage>
</organism>
<dbReference type="RefSeq" id="WP_349585327.1">
    <property type="nucleotide sequence ID" value="NZ_JBEFLD010000003.1"/>
</dbReference>
<name>A0ABV1M1M6_9NEIS</name>
<dbReference type="EMBL" id="JBEFLD010000003">
    <property type="protein sequence ID" value="MEQ6290134.1"/>
    <property type="molecule type" value="Genomic_DNA"/>
</dbReference>
<evidence type="ECO:0000313" key="2">
    <source>
        <dbReference type="Proteomes" id="UP001433638"/>
    </source>
</evidence>
<keyword evidence="2" id="KW-1185">Reference proteome</keyword>
<evidence type="ECO:0000313" key="1">
    <source>
        <dbReference type="EMBL" id="MEQ6290134.1"/>
    </source>
</evidence>